<feature type="compositionally biased region" description="Low complexity" evidence="2">
    <location>
        <begin position="413"/>
        <end position="426"/>
    </location>
</feature>
<name>A0A024TEP6_9STRA</name>
<dbReference type="STRING" id="157072.A0A024TEP6"/>
<dbReference type="eggNOG" id="ENOG502S36C">
    <property type="taxonomic scope" value="Eukaryota"/>
</dbReference>
<dbReference type="InterPro" id="IPR038898">
    <property type="entry name" value="BROX"/>
</dbReference>
<dbReference type="Pfam" id="PF03097">
    <property type="entry name" value="BRO1"/>
    <property type="match status" value="1"/>
</dbReference>
<proteinExistence type="inferred from homology"/>
<dbReference type="GeneID" id="20090211"/>
<dbReference type="Gene3D" id="1.25.40.280">
    <property type="entry name" value="alix/aip1 like domains"/>
    <property type="match status" value="1"/>
</dbReference>
<dbReference type="SMART" id="SM01041">
    <property type="entry name" value="BRO1"/>
    <property type="match status" value="1"/>
</dbReference>
<dbReference type="InterPro" id="IPR038499">
    <property type="entry name" value="BRO1_sf"/>
</dbReference>
<dbReference type="PANTHER" id="PTHR23032:SF13">
    <property type="entry name" value="BRO1 DOMAIN-CONTAINING PROTEIN BROX"/>
    <property type="match status" value="1"/>
</dbReference>
<feature type="domain" description="BRO1" evidence="3">
    <location>
        <begin position="1"/>
        <end position="445"/>
    </location>
</feature>
<accession>A0A024TEP6</accession>
<dbReference type="EMBL" id="KI913999">
    <property type="protein sequence ID" value="ETV92469.1"/>
    <property type="molecule type" value="Genomic_DNA"/>
</dbReference>
<gene>
    <name evidence="4" type="ORF">H310_13161</name>
</gene>
<dbReference type="PANTHER" id="PTHR23032">
    <property type="entry name" value="BRO1 DOMAIN-CONTAINING PROTEIN BROX"/>
    <property type="match status" value="1"/>
</dbReference>
<organism evidence="4">
    <name type="scientific">Aphanomyces invadans</name>
    <dbReference type="NCBI Taxonomy" id="157072"/>
    <lineage>
        <taxon>Eukaryota</taxon>
        <taxon>Sar</taxon>
        <taxon>Stramenopiles</taxon>
        <taxon>Oomycota</taxon>
        <taxon>Saprolegniomycetes</taxon>
        <taxon>Saprolegniales</taxon>
        <taxon>Verrucalvaceae</taxon>
        <taxon>Aphanomyces</taxon>
    </lineage>
</organism>
<evidence type="ECO:0000259" key="3">
    <source>
        <dbReference type="PROSITE" id="PS51180"/>
    </source>
</evidence>
<evidence type="ECO:0000313" key="4">
    <source>
        <dbReference type="EMBL" id="ETV92469.1"/>
    </source>
</evidence>
<dbReference type="VEuPathDB" id="FungiDB:H310_13161"/>
<dbReference type="OrthoDB" id="104504at2759"/>
<evidence type="ECO:0000256" key="2">
    <source>
        <dbReference type="SAM" id="MobiDB-lite"/>
    </source>
</evidence>
<dbReference type="EMBL" id="KI913999">
    <property type="protein sequence ID" value="ETV92470.1"/>
    <property type="molecule type" value="Genomic_DNA"/>
</dbReference>
<feature type="region of interest" description="Disordered" evidence="2">
    <location>
        <begin position="409"/>
        <end position="438"/>
    </location>
</feature>
<dbReference type="InterPro" id="IPR004328">
    <property type="entry name" value="BRO1_dom"/>
</dbReference>
<dbReference type="PROSITE" id="PS51180">
    <property type="entry name" value="BRO1"/>
    <property type="match status" value="1"/>
</dbReference>
<comment type="similarity">
    <text evidence="1">Belongs to the BROX family.</text>
</comment>
<dbReference type="RefSeq" id="XP_008878776.1">
    <property type="nucleotide sequence ID" value="XM_008880554.1"/>
</dbReference>
<protein>
    <recommendedName>
        <fullName evidence="3">BRO1 domain-containing protein</fullName>
    </recommendedName>
</protein>
<sequence>MSMKEVLRPACDGLTVGIKLTKPVNFVVQKELFANTSPAILAALTAARSKLLCECKDFAKPTPSQWDIERALFQTEAYFQSASEYLSLVKGFVERSIPIDSTTDEKEGLLSSDSVQLVSNVSFTCCEWLDISSMTSLHSLNAYHEYAHALLAIGCVGLQRANDLSQIMLRSRDFEFDEPKLKEAYNLLLRVAGIFNAVLSWLGSSSSTAPTELSEDNLAQWRAEQSRAGNPDIQSLQRVKDFENGTLCKILHGVALAQAQELVLLRGVTKEVVDWVLMGKLAMDISRRYGDLCPPAKWKPWLDWKMTYYVGLSSYYQGVAEWAKNDGNSCAQAIAQFQSAKEQLSPLQNKEVERSKAIIDRDLDIATARNRSVYLEQVPAPQPPLDPVSLVQVQSFQPVHPHSLWDEAAHSKSTLAGPSTTSSSAPAAPPVQYADTSSGCSCAVM</sequence>
<reference evidence="4" key="1">
    <citation type="submission" date="2013-12" db="EMBL/GenBank/DDBJ databases">
        <title>The Genome Sequence of Aphanomyces invadans NJM9701.</title>
        <authorList>
            <consortium name="The Broad Institute Genomics Platform"/>
            <person name="Russ C."/>
            <person name="Tyler B."/>
            <person name="van West P."/>
            <person name="Dieguez-Uribeondo J."/>
            <person name="Young S.K."/>
            <person name="Zeng Q."/>
            <person name="Gargeya S."/>
            <person name="Fitzgerald M."/>
            <person name="Abouelleil A."/>
            <person name="Alvarado L."/>
            <person name="Chapman S.B."/>
            <person name="Gainer-Dewar J."/>
            <person name="Goldberg J."/>
            <person name="Griggs A."/>
            <person name="Gujja S."/>
            <person name="Hansen M."/>
            <person name="Howarth C."/>
            <person name="Imamovic A."/>
            <person name="Ireland A."/>
            <person name="Larimer J."/>
            <person name="McCowan C."/>
            <person name="Murphy C."/>
            <person name="Pearson M."/>
            <person name="Poon T.W."/>
            <person name="Priest M."/>
            <person name="Roberts A."/>
            <person name="Saif S."/>
            <person name="Shea T."/>
            <person name="Sykes S."/>
            <person name="Wortman J."/>
            <person name="Nusbaum C."/>
            <person name="Birren B."/>
        </authorList>
    </citation>
    <scope>NUCLEOTIDE SEQUENCE [LARGE SCALE GENOMIC DNA]</scope>
    <source>
        <strain evidence="4">NJM9701</strain>
    </source>
</reference>
<dbReference type="RefSeq" id="XP_008878777.1">
    <property type="nucleotide sequence ID" value="XM_008880555.1"/>
</dbReference>
<dbReference type="AlphaFoldDB" id="A0A024TEP6"/>
<evidence type="ECO:0000256" key="1">
    <source>
        <dbReference type="ARBA" id="ARBA00008901"/>
    </source>
</evidence>